<feature type="compositionally biased region" description="Basic and acidic residues" evidence="1">
    <location>
        <begin position="112"/>
        <end position="127"/>
    </location>
</feature>
<dbReference type="AlphaFoldDB" id="B7Z620"/>
<evidence type="ECO:0000313" key="2">
    <source>
        <dbReference type="EMBL" id="BAH13106.1"/>
    </source>
</evidence>
<proteinExistence type="evidence at transcript level"/>
<accession>B7Z620</accession>
<name>B7Z620_HUMAN</name>
<accession>E7ENF6</accession>
<dbReference type="EMBL" id="AK299698">
    <property type="protein sequence ID" value="BAH13106.1"/>
    <property type="molecule type" value="mRNA"/>
</dbReference>
<organism evidence="2">
    <name type="scientific">Homo sapiens</name>
    <name type="common">Human</name>
    <dbReference type="NCBI Taxonomy" id="9606"/>
    <lineage>
        <taxon>Eukaryota</taxon>
        <taxon>Metazoa</taxon>
        <taxon>Chordata</taxon>
        <taxon>Craniata</taxon>
        <taxon>Vertebrata</taxon>
        <taxon>Euteleostomi</taxon>
        <taxon>Mammalia</taxon>
        <taxon>Eutheria</taxon>
        <taxon>Euarchontoglires</taxon>
        <taxon>Primates</taxon>
        <taxon>Haplorrhini</taxon>
        <taxon>Catarrhini</taxon>
        <taxon>Hominidae</taxon>
        <taxon>Homo</taxon>
    </lineage>
</organism>
<reference evidence="2" key="1">
    <citation type="submission" date="2007-10" db="EMBL/GenBank/DDBJ databases">
        <title>NEDO human cDNA sequencing project focused on splicing variants.</title>
        <authorList>
            <person name="Wakamatsu A."/>
            <person name="Yamamoto J."/>
            <person name="Kimura K."/>
            <person name="Ishii S."/>
            <person name="Watanabe K."/>
            <person name="Sugiyama A."/>
            <person name="Murakawa K."/>
            <person name="Kaida T."/>
            <person name="Tsuchiya K."/>
            <person name="Fukuzumi Y."/>
            <person name="Kumagai A."/>
            <person name="Oishi Y."/>
            <person name="Yamamoto S."/>
            <person name="Ono Y."/>
            <person name="Komori Y."/>
            <person name="Yamazaki M."/>
            <person name="Kisu Y."/>
            <person name="Nishikawa T."/>
            <person name="Sugano S."/>
            <person name="Nomura N."/>
            <person name="Isogai T."/>
        </authorList>
    </citation>
    <scope>NUCLEOTIDE SEQUENCE</scope>
    <source>
        <tissue evidence="2">Brain</tissue>
    </source>
</reference>
<feature type="compositionally biased region" description="Basic and acidic residues" evidence="1">
    <location>
        <begin position="51"/>
        <end position="65"/>
    </location>
</feature>
<feature type="region of interest" description="Disordered" evidence="1">
    <location>
        <begin position="32"/>
        <end position="144"/>
    </location>
</feature>
<sequence>MRHQHGRGTRVGSATNANILLLLTPNFLQRWSSQRPPGSRARLQPCVAAPRPDHPLRRPGRERPPPTRRGQTSRAQPGGNPSAREPASNSRRGQPRETDLRGHPGSQSSRGGGHDPRLPVRPPHVEEVVVTNSGWHSPRTLEPA</sequence>
<evidence type="ECO:0000256" key="1">
    <source>
        <dbReference type="SAM" id="MobiDB-lite"/>
    </source>
</evidence>
<protein>
    <submittedName>
        <fullName evidence="2">cDNA FLJ61758</fullName>
    </submittedName>
</protein>